<feature type="region of interest" description="Disordered" evidence="1">
    <location>
        <begin position="1"/>
        <end position="39"/>
    </location>
</feature>
<dbReference type="AlphaFoldDB" id="A0A9D1T869"/>
<proteinExistence type="predicted"/>
<keyword evidence="3" id="KW-0255">Endonuclease</keyword>
<dbReference type="Pfam" id="PF13930">
    <property type="entry name" value="Endonuclea_NS_2"/>
    <property type="match status" value="1"/>
</dbReference>
<accession>A0A9D1T869</accession>
<organism evidence="3 4">
    <name type="scientific">Candidatus Merdiplasma excrementigallinarum</name>
    <dbReference type="NCBI Taxonomy" id="2840864"/>
    <lineage>
        <taxon>Bacteria</taxon>
        <taxon>Bacillati</taxon>
        <taxon>Bacillota</taxon>
        <taxon>Clostridia</taxon>
        <taxon>Lachnospirales</taxon>
        <taxon>Lachnospiraceae</taxon>
        <taxon>Lachnospiraceae incertae sedis</taxon>
        <taxon>Candidatus Merdiplasma</taxon>
    </lineage>
</organism>
<evidence type="ECO:0000259" key="2">
    <source>
        <dbReference type="Pfam" id="PF13930"/>
    </source>
</evidence>
<keyword evidence="3" id="KW-0378">Hydrolase</keyword>
<protein>
    <submittedName>
        <fullName evidence="3">DNA/RNA non-specific endonuclease</fullName>
    </submittedName>
</protein>
<gene>
    <name evidence="3" type="ORF">IAC80_01630</name>
</gene>
<dbReference type="GO" id="GO:0004519">
    <property type="term" value="F:endonuclease activity"/>
    <property type="evidence" value="ECO:0007669"/>
    <property type="project" value="UniProtKB-KW"/>
</dbReference>
<dbReference type="Gene3D" id="3.40.570.10">
    <property type="entry name" value="Extracellular Endonuclease, subunit A"/>
    <property type="match status" value="1"/>
</dbReference>
<dbReference type="InterPro" id="IPR044927">
    <property type="entry name" value="Endonuclea_NS_2"/>
</dbReference>
<sequence>MSRRGGRTRRYTKTGGQRRGGRNRNYSRPGTYGARRRSLLPGGKGTPGLLAAVLLLCLCWAIWEPDGDSGSGPLNSGTVFTSGEVWEGEVVSLDEIPEYRGEPYVEINGNRPDFSQEDRNTEAFEAYSSLDSLGRCGTAFANVGQELMPRGERENISQIHPTGWQHVEYDFVDGESLYNRCHLIAHQLTDENANERNLITGTRYMNTEGMLPFEEMVGDYVREEDGHVLYRVTPVFEGSDLVARGVEMEGYSVEDQGESVSFHIFAYNVQPGVEIDYATGDNWLAG</sequence>
<comment type="caution">
    <text evidence="3">The sequence shown here is derived from an EMBL/GenBank/DDBJ whole genome shotgun (WGS) entry which is preliminary data.</text>
</comment>
<keyword evidence="3" id="KW-0540">Nuclease</keyword>
<feature type="compositionally biased region" description="Basic residues" evidence="1">
    <location>
        <begin position="1"/>
        <end position="12"/>
    </location>
</feature>
<feature type="domain" description="Type VII secretion system protein EssD-like" evidence="2">
    <location>
        <begin position="126"/>
        <end position="250"/>
    </location>
</feature>
<dbReference type="Proteomes" id="UP000886889">
    <property type="component" value="Unassembled WGS sequence"/>
</dbReference>
<evidence type="ECO:0000256" key="1">
    <source>
        <dbReference type="SAM" id="MobiDB-lite"/>
    </source>
</evidence>
<reference evidence="3" key="1">
    <citation type="submission" date="2020-10" db="EMBL/GenBank/DDBJ databases">
        <authorList>
            <person name="Gilroy R."/>
        </authorList>
    </citation>
    <scope>NUCLEOTIDE SEQUENCE</scope>
    <source>
        <strain evidence="3">ChiBcec6-7307</strain>
    </source>
</reference>
<dbReference type="EMBL" id="DVOS01000021">
    <property type="protein sequence ID" value="HIV22618.1"/>
    <property type="molecule type" value="Genomic_DNA"/>
</dbReference>
<evidence type="ECO:0000313" key="3">
    <source>
        <dbReference type="EMBL" id="HIV22618.1"/>
    </source>
</evidence>
<evidence type="ECO:0000313" key="4">
    <source>
        <dbReference type="Proteomes" id="UP000886889"/>
    </source>
</evidence>
<reference evidence="3" key="2">
    <citation type="journal article" date="2021" name="PeerJ">
        <title>Extensive microbial diversity within the chicken gut microbiome revealed by metagenomics and culture.</title>
        <authorList>
            <person name="Gilroy R."/>
            <person name="Ravi A."/>
            <person name="Getino M."/>
            <person name="Pursley I."/>
            <person name="Horton D.L."/>
            <person name="Alikhan N.F."/>
            <person name="Baker D."/>
            <person name="Gharbi K."/>
            <person name="Hall N."/>
            <person name="Watson M."/>
            <person name="Adriaenssens E.M."/>
            <person name="Foster-Nyarko E."/>
            <person name="Jarju S."/>
            <person name="Secka A."/>
            <person name="Antonio M."/>
            <person name="Oren A."/>
            <person name="Chaudhuri R.R."/>
            <person name="La Ragione R."/>
            <person name="Hildebrand F."/>
            <person name="Pallen M.J."/>
        </authorList>
    </citation>
    <scope>NUCLEOTIDE SEQUENCE</scope>
    <source>
        <strain evidence="3">ChiBcec6-7307</strain>
    </source>
</reference>
<name>A0A9D1T869_9FIRM</name>
<dbReference type="InterPro" id="IPR044929">
    <property type="entry name" value="DNA/RNA_non-sp_Endonuclease_sf"/>
</dbReference>